<dbReference type="GO" id="GO:0016787">
    <property type="term" value="F:hydrolase activity"/>
    <property type="evidence" value="ECO:0007669"/>
    <property type="project" value="UniProtKB-KW"/>
</dbReference>
<proteinExistence type="predicted"/>
<dbReference type="STRING" id="394958.BGI42_02050"/>
<dbReference type="Pfam" id="PF00561">
    <property type="entry name" value="Abhydrolase_1"/>
    <property type="match status" value="1"/>
</dbReference>
<evidence type="ECO:0000256" key="1">
    <source>
        <dbReference type="SAM" id="Phobius"/>
    </source>
</evidence>
<reference evidence="4" key="1">
    <citation type="submission" date="2016-09" db="EMBL/GenBank/DDBJ databases">
        <title>Genomics of Clostridium taeniosporum, an organism which forms endospores with ribbon-like appendages.</title>
        <authorList>
            <person name="Walker J.R."/>
        </authorList>
    </citation>
    <scope>NUCLEOTIDE SEQUENCE [LARGE SCALE GENOMIC DNA]</scope>
    <source>
        <strain evidence="4">1/k</strain>
    </source>
</reference>
<evidence type="ECO:0000313" key="3">
    <source>
        <dbReference type="EMBL" id="AOR22565.1"/>
    </source>
</evidence>
<dbReference type="KEGG" id="ctae:BGI42_02050"/>
<dbReference type="SUPFAM" id="SSF53474">
    <property type="entry name" value="alpha/beta-Hydrolases"/>
    <property type="match status" value="1"/>
</dbReference>
<feature type="transmembrane region" description="Helical" evidence="1">
    <location>
        <begin position="28"/>
        <end position="49"/>
    </location>
</feature>
<organism evidence="3 4">
    <name type="scientific">Clostridium taeniosporum</name>
    <dbReference type="NCBI Taxonomy" id="394958"/>
    <lineage>
        <taxon>Bacteria</taxon>
        <taxon>Bacillati</taxon>
        <taxon>Bacillota</taxon>
        <taxon>Clostridia</taxon>
        <taxon>Eubacteriales</taxon>
        <taxon>Clostridiaceae</taxon>
        <taxon>Clostridium</taxon>
    </lineage>
</organism>
<dbReference type="InterPro" id="IPR029058">
    <property type="entry name" value="AB_hydrolase_fold"/>
</dbReference>
<dbReference type="RefSeq" id="WP_069678726.1">
    <property type="nucleotide sequence ID" value="NZ_CP017253.2"/>
</dbReference>
<dbReference type="PANTHER" id="PTHR43139:SF52">
    <property type="entry name" value="SI:DKEY-122A22.2"/>
    <property type="match status" value="1"/>
</dbReference>
<dbReference type="InterPro" id="IPR052370">
    <property type="entry name" value="Meta-cleavage_hydrolase"/>
</dbReference>
<dbReference type="InterPro" id="IPR000073">
    <property type="entry name" value="AB_hydrolase_1"/>
</dbReference>
<dbReference type="AlphaFoldDB" id="A0A1D7XGS9"/>
<keyword evidence="3" id="KW-0378">Hydrolase</keyword>
<dbReference type="EMBL" id="CP017253">
    <property type="protein sequence ID" value="AOR22565.1"/>
    <property type="molecule type" value="Genomic_DNA"/>
</dbReference>
<evidence type="ECO:0000259" key="2">
    <source>
        <dbReference type="Pfam" id="PF00561"/>
    </source>
</evidence>
<dbReference type="Proteomes" id="UP000094652">
    <property type="component" value="Chromosome"/>
</dbReference>
<sequence>MNLLPHSNGFQRIKPPKFNLLDFLRKSVIIIIVFLIIGFLVQSMSNFIANETLKANLKYVRIETRKLEYKIKGTGSHTVVFDGGIGSNIYEWDEVCKKLERDYDVKTFVYNREGYGFSDSGERRSPEEQAEDLKNLLKKSGANEPYIFVSEEYGSLISMSFAEKYPELVGGLVLINPLSYDLVNSKEYSDSIKWQYYKSKLRYLGSYFYITELCDKLGILKSETDIEDLPKGAQEEINIHKNKKNYTKAIYDEIGNLYKKDFKTDINKIIETVPTYLISNEITSEIENIPENSLLTVYKSSILSTPYALHDQESIIDGVNNILKKAKRLEKINS</sequence>
<evidence type="ECO:0000313" key="4">
    <source>
        <dbReference type="Proteomes" id="UP000094652"/>
    </source>
</evidence>
<feature type="domain" description="AB hydrolase-1" evidence="2">
    <location>
        <begin position="79"/>
        <end position="181"/>
    </location>
</feature>
<keyword evidence="1" id="KW-0812">Transmembrane</keyword>
<keyword evidence="4" id="KW-1185">Reference proteome</keyword>
<protein>
    <submittedName>
        <fullName evidence="3">Alpha/beta hydrolase</fullName>
    </submittedName>
</protein>
<accession>A0A1D7XGS9</accession>
<keyword evidence="1" id="KW-1133">Transmembrane helix</keyword>
<gene>
    <name evidence="3" type="ORF">BGI42_02050</name>
</gene>
<dbReference type="OrthoDB" id="59888at2"/>
<name>A0A1D7XGS9_9CLOT</name>
<dbReference type="PANTHER" id="PTHR43139">
    <property type="entry name" value="SI:DKEY-122A22.2"/>
    <property type="match status" value="1"/>
</dbReference>
<keyword evidence="1" id="KW-0472">Membrane</keyword>
<dbReference type="Gene3D" id="3.40.50.1820">
    <property type="entry name" value="alpha/beta hydrolase"/>
    <property type="match status" value="1"/>
</dbReference>